<evidence type="ECO:0000256" key="8">
    <source>
        <dbReference type="ARBA" id="ARBA00048679"/>
    </source>
</evidence>
<dbReference type="FunFam" id="1.10.510.10:FF:000275">
    <property type="entry name" value="SRSF protein kinase 2 isoform X3"/>
    <property type="match status" value="1"/>
</dbReference>
<dbReference type="PROSITE" id="PS00107">
    <property type="entry name" value="PROTEIN_KINASE_ATP"/>
    <property type="match status" value="1"/>
</dbReference>
<evidence type="ECO:0000259" key="11">
    <source>
        <dbReference type="PROSITE" id="PS50011"/>
    </source>
</evidence>
<dbReference type="Gene3D" id="3.30.200.20">
    <property type="entry name" value="Phosphorylase Kinase, domain 1"/>
    <property type="match status" value="1"/>
</dbReference>
<dbReference type="FunFam" id="1.10.510.10:FF:000642">
    <property type="entry name" value="Serine/threonine-protein kinase srpk2"/>
    <property type="match status" value="1"/>
</dbReference>
<feature type="compositionally biased region" description="Basic and acidic residues" evidence="10">
    <location>
        <begin position="25"/>
        <end position="39"/>
    </location>
</feature>
<dbReference type="GO" id="GO:0050684">
    <property type="term" value="P:regulation of mRNA processing"/>
    <property type="evidence" value="ECO:0007669"/>
    <property type="project" value="TreeGrafter"/>
</dbReference>
<dbReference type="InterPro" id="IPR017441">
    <property type="entry name" value="Protein_kinase_ATP_BS"/>
</dbReference>
<feature type="compositionally biased region" description="Polar residues" evidence="10">
    <location>
        <begin position="306"/>
        <end position="339"/>
    </location>
</feature>
<dbReference type="GO" id="GO:0005524">
    <property type="term" value="F:ATP binding"/>
    <property type="evidence" value="ECO:0007669"/>
    <property type="project" value="UniProtKB-UniRule"/>
</dbReference>
<evidence type="ECO:0000256" key="1">
    <source>
        <dbReference type="ARBA" id="ARBA00012513"/>
    </source>
</evidence>
<evidence type="ECO:0000256" key="9">
    <source>
        <dbReference type="PROSITE-ProRule" id="PRU10141"/>
    </source>
</evidence>
<dbReference type="InterPro" id="IPR051334">
    <property type="entry name" value="SRPK"/>
</dbReference>
<dbReference type="EC" id="2.7.11.1" evidence="1"/>
<dbReference type="InterPro" id="IPR000719">
    <property type="entry name" value="Prot_kinase_dom"/>
</dbReference>
<feature type="region of interest" description="Disordered" evidence="10">
    <location>
        <begin position="256"/>
        <end position="285"/>
    </location>
</feature>
<protein>
    <recommendedName>
        <fullName evidence="1">non-specific serine/threonine protein kinase</fullName>
        <ecNumber evidence="1">2.7.11.1</ecNumber>
    </recommendedName>
</protein>
<dbReference type="FunFam" id="3.30.200.20:FF:000163">
    <property type="entry name" value="SRSF protein kinase 2 isoform X1"/>
    <property type="match status" value="1"/>
</dbReference>
<dbReference type="Gene3D" id="1.10.510.10">
    <property type="entry name" value="Transferase(Phosphotransferase) domain 1"/>
    <property type="match status" value="2"/>
</dbReference>
<dbReference type="PANTHER" id="PTHR47634">
    <property type="entry name" value="PROTEIN KINASE DOMAIN-CONTAINING PROTEIN-RELATED"/>
    <property type="match status" value="1"/>
</dbReference>
<evidence type="ECO:0000256" key="5">
    <source>
        <dbReference type="ARBA" id="ARBA00022777"/>
    </source>
</evidence>
<evidence type="ECO:0000256" key="4">
    <source>
        <dbReference type="ARBA" id="ARBA00022741"/>
    </source>
</evidence>
<dbReference type="GO" id="GO:0005634">
    <property type="term" value="C:nucleus"/>
    <property type="evidence" value="ECO:0007669"/>
    <property type="project" value="TreeGrafter"/>
</dbReference>
<sequence>MSCKIPRKALAIQARKKRSKAKPRLKQEDKKRTSNDPKKKHEPHYDDEEDDEEEILGSDDDEQEDPRDYCKGGYHPVKIGDLLNSRYHIVRKLGWGHFSTVWLSWDLNCKRFVALKVVKSAQHYTETALDEIKLLKCVRESDENDPHREKAVQLLDDFKISGVNGTHVCMVFEVLGNNLLKLIIRSNYQGVPLHNVKLIIKQVLEGLDYLHTKCKIIHTDIKPENILMCVDESHIRKLAADAIEFQRLGLKLPGSAVSTAPKEKPQDLSKMSKNKKKKIKKKQKKQEQLLQIQLKQLEELDREKGSVQSQDEITTQLTNSESFNNPLNLASITSDSSVTKAVEPNSEGGGGDHSTKLVNGQHLRAEGNRVNNNTEGNKSLSNEQSCPQITGNNQNKATLGLENICNSTGNNTDDNAVNEDDDDKASIQCKSVCPEKQTITIANQNVSDSSAGHNDCTTTCNDSNSCSPANNTDIKSSCSAIITSSAGTLCNGHATQFSKNPTNMEAADKGADGEQVTNLHNKDIATSSENICYRSSAVSGAGESPIHMCEPGSLPLVNCASLKLCEVDVEDMQTEGTSDEAHTPASQKADPVHEICDVFPVKIADLGNACWTYHQFTEDIQTRQYRCLEVLIGAGYDTPADIWSTACMAFELATGDYLFEPHSGEDYTRDEDHLAHVIELLGPIPRHIALSGKYSREFFNRRGELRHISKLKPWGLVEVLTEKYEWTEKDAQEFNEFLLPMLTFEPTERATAAECLKHAWLQGV</sequence>
<evidence type="ECO:0000256" key="2">
    <source>
        <dbReference type="ARBA" id="ARBA00022527"/>
    </source>
</evidence>
<organism evidence="12">
    <name type="scientific">Arion vulgaris</name>
    <dbReference type="NCBI Taxonomy" id="1028688"/>
    <lineage>
        <taxon>Eukaryota</taxon>
        <taxon>Metazoa</taxon>
        <taxon>Spiralia</taxon>
        <taxon>Lophotrochozoa</taxon>
        <taxon>Mollusca</taxon>
        <taxon>Gastropoda</taxon>
        <taxon>Heterobranchia</taxon>
        <taxon>Euthyneura</taxon>
        <taxon>Panpulmonata</taxon>
        <taxon>Eupulmonata</taxon>
        <taxon>Stylommatophora</taxon>
        <taxon>Helicina</taxon>
        <taxon>Arionoidea</taxon>
        <taxon>Arionidae</taxon>
        <taxon>Arion</taxon>
    </lineage>
</organism>
<keyword evidence="5" id="KW-0418">Kinase</keyword>
<dbReference type="SUPFAM" id="SSF56112">
    <property type="entry name" value="Protein kinase-like (PK-like)"/>
    <property type="match status" value="1"/>
</dbReference>
<proteinExistence type="predicted"/>
<feature type="compositionally biased region" description="Basic residues" evidence="10">
    <location>
        <begin position="14"/>
        <end position="24"/>
    </location>
</feature>
<keyword evidence="4 9" id="KW-0547">Nucleotide-binding</keyword>
<dbReference type="AlphaFoldDB" id="A0A0B7B5P1"/>
<dbReference type="Pfam" id="PF00069">
    <property type="entry name" value="Pkinase"/>
    <property type="match status" value="2"/>
</dbReference>
<feature type="region of interest" description="Disordered" evidence="10">
    <location>
        <begin position="301"/>
        <end position="393"/>
    </location>
</feature>
<dbReference type="PROSITE" id="PS50011">
    <property type="entry name" value="PROTEIN_KINASE_DOM"/>
    <property type="match status" value="1"/>
</dbReference>
<feature type="compositionally biased region" description="Basic residues" evidence="10">
    <location>
        <begin position="272"/>
        <end position="284"/>
    </location>
</feature>
<evidence type="ECO:0000256" key="3">
    <source>
        <dbReference type="ARBA" id="ARBA00022679"/>
    </source>
</evidence>
<evidence type="ECO:0000256" key="10">
    <source>
        <dbReference type="SAM" id="MobiDB-lite"/>
    </source>
</evidence>
<feature type="compositionally biased region" description="Acidic residues" evidence="10">
    <location>
        <begin position="45"/>
        <end position="65"/>
    </location>
</feature>
<evidence type="ECO:0000256" key="6">
    <source>
        <dbReference type="ARBA" id="ARBA00022840"/>
    </source>
</evidence>
<dbReference type="GO" id="GO:0005737">
    <property type="term" value="C:cytoplasm"/>
    <property type="evidence" value="ECO:0007669"/>
    <property type="project" value="TreeGrafter"/>
</dbReference>
<name>A0A0B7B5P1_9EUPU</name>
<keyword evidence="3" id="KW-0808">Transferase</keyword>
<comment type="catalytic activity">
    <reaction evidence="8">
        <text>L-seryl-[protein] + ATP = O-phospho-L-seryl-[protein] + ADP + H(+)</text>
        <dbReference type="Rhea" id="RHEA:17989"/>
        <dbReference type="Rhea" id="RHEA-COMP:9863"/>
        <dbReference type="Rhea" id="RHEA-COMP:11604"/>
        <dbReference type="ChEBI" id="CHEBI:15378"/>
        <dbReference type="ChEBI" id="CHEBI:29999"/>
        <dbReference type="ChEBI" id="CHEBI:30616"/>
        <dbReference type="ChEBI" id="CHEBI:83421"/>
        <dbReference type="ChEBI" id="CHEBI:456216"/>
        <dbReference type="EC" id="2.7.11.1"/>
    </reaction>
</comment>
<accession>A0A0B7B5P1</accession>
<dbReference type="InterPro" id="IPR008271">
    <property type="entry name" value="Ser/Thr_kinase_AS"/>
</dbReference>
<dbReference type="PANTHER" id="PTHR47634:SF9">
    <property type="entry name" value="PROTEIN KINASE DOMAIN-CONTAINING PROTEIN-RELATED"/>
    <property type="match status" value="1"/>
</dbReference>
<dbReference type="GO" id="GO:0004674">
    <property type="term" value="F:protein serine/threonine kinase activity"/>
    <property type="evidence" value="ECO:0007669"/>
    <property type="project" value="UniProtKB-KW"/>
</dbReference>
<feature type="region of interest" description="Disordered" evidence="10">
    <location>
        <begin position="13"/>
        <end position="70"/>
    </location>
</feature>
<keyword evidence="2" id="KW-0723">Serine/threonine-protein kinase</keyword>
<gene>
    <name evidence="12" type="primary">ORF160366</name>
</gene>
<dbReference type="InterPro" id="IPR011009">
    <property type="entry name" value="Kinase-like_dom_sf"/>
</dbReference>
<dbReference type="EMBL" id="HACG01040741">
    <property type="protein sequence ID" value="CEK87606.1"/>
    <property type="molecule type" value="Transcribed_RNA"/>
</dbReference>
<dbReference type="GO" id="GO:0000245">
    <property type="term" value="P:spliceosomal complex assembly"/>
    <property type="evidence" value="ECO:0007669"/>
    <property type="project" value="TreeGrafter"/>
</dbReference>
<evidence type="ECO:0000313" key="12">
    <source>
        <dbReference type="EMBL" id="CEK87606.1"/>
    </source>
</evidence>
<keyword evidence="6 9" id="KW-0067">ATP-binding</keyword>
<dbReference type="PROSITE" id="PS00108">
    <property type="entry name" value="PROTEIN_KINASE_ST"/>
    <property type="match status" value="1"/>
</dbReference>
<dbReference type="SMART" id="SM00220">
    <property type="entry name" value="S_TKc"/>
    <property type="match status" value="1"/>
</dbReference>
<feature type="compositionally biased region" description="Polar residues" evidence="10">
    <location>
        <begin position="369"/>
        <end position="393"/>
    </location>
</feature>
<comment type="catalytic activity">
    <reaction evidence="7">
        <text>L-threonyl-[protein] + ATP = O-phospho-L-threonyl-[protein] + ADP + H(+)</text>
        <dbReference type="Rhea" id="RHEA:46608"/>
        <dbReference type="Rhea" id="RHEA-COMP:11060"/>
        <dbReference type="Rhea" id="RHEA-COMP:11605"/>
        <dbReference type="ChEBI" id="CHEBI:15378"/>
        <dbReference type="ChEBI" id="CHEBI:30013"/>
        <dbReference type="ChEBI" id="CHEBI:30616"/>
        <dbReference type="ChEBI" id="CHEBI:61977"/>
        <dbReference type="ChEBI" id="CHEBI:456216"/>
        <dbReference type="EC" id="2.7.11.1"/>
    </reaction>
</comment>
<feature type="binding site" evidence="9">
    <location>
        <position position="116"/>
    </location>
    <ligand>
        <name>ATP</name>
        <dbReference type="ChEBI" id="CHEBI:30616"/>
    </ligand>
</feature>
<evidence type="ECO:0000256" key="7">
    <source>
        <dbReference type="ARBA" id="ARBA00047899"/>
    </source>
</evidence>
<feature type="domain" description="Protein kinase" evidence="11">
    <location>
        <begin position="87"/>
        <end position="761"/>
    </location>
</feature>
<reference evidence="12" key="1">
    <citation type="submission" date="2014-12" db="EMBL/GenBank/DDBJ databases">
        <title>Insight into the proteome of Arion vulgaris.</title>
        <authorList>
            <person name="Aradska J."/>
            <person name="Bulat T."/>
            <person name="Smidak R."/>
            <person name="Sarate P."/>
            <person name="Gangsoo J."/>
            <person name="Sialana F."/>
            <person name="Bilban M."/>
            <person name="Lubec G."/>
        </authorList>
    </citation>
    <scope>NUCLEOTIDE SEQUENCE</scope>
    <source>
        <tissue evidence="12">Skin</tissue>
    </source>
</reference>